<dbReference type="Proteomes" id="UP000286482">
    <property type="component" value="Unassembled WGS sequence"/>
</dbReference>
<dbReference type="InterPro" id="IPR036412">
    <property type="entry name" value="HAD-like_sf"/>
</dbReference>
<name>A0A420EI01_9ALTE</name>
<dbReference type="PRINTS" id="PR00413">
    <property type="entry name" value="HADHALOGNASE"/>
</dbReference>
<keyword evidence="2" id="KW-1185">Reference proteome</keyword>
<dbReference type="PANTHER" id="PTHR47478">
    <property type="match status" value="1"/>
</dbReference>
<dbReference type="OrthoDB" id="148966at2"/>
<dbReference type="InterPro" id="IPR052550">
    <property type="entry name" value="Pyrimidine_5'-ntase_YjjG"/>
</dbReference>
<comment type="caution">
    <text evidence="1">The sequence shown here is derived from an EMBL/GenBank/DDBJ whole genome shotgun (WGS) entry which is preliminary data.</text>
</comment>
<dbReference type="Gene3D" id="3.40.50.1000">
    <property type="entry name" value="HAD superfamily/HAD-like"/>
    <property type="match status" value="1"/>
</dbReference>
<evidence type="ECO:0000313" key="2">
    <source>
        <dbReference type="Proteomes" id="UP000286482"/>
    </source>
</evidence>
<gene>
    <name evidence="1" type="ORF">DBZ36_07020</name>
</gene>
<dbReference type="SUPFAM" id="SSF56784">
    <property type="entry name" value="HAD-like"/>
    <property type="match status" value="1"/>
</dbReference>
<dbReference type="AlphaFoldDB" id="A0A420EI01"/>
<dbReference type="Pfam" id="PF00702">
    <property type="entry name" value="Hydrolase"/>
    <property type="match status" value="1"/>
</dbReference>
<dbReference type="InterPro" id="IPR023214">
    <property type="entry name" value="HAD_sf"/>
</dbReference>
<reference evidence="1 2" key="1">
    <citation type="submission" date="2018-09" db="EMBL/GenBank/DDBJ databases">
        <authorList>
            <person name="Wang Z."/>
        </authorList>
    </citation>
    <scope>NUCLEOTIDE SEQUENCE [LARGE SCALE GENOMIC DNA]</scope>
    <source>
        <strain evidence="1 2">ALS 81</strain>
    </source>
</reference>
<organism evidence="1 2">
    <name type="scientific">Alginatibacterium sediminis</name>
    <dbReference type="NCBI Taxonomy" id="2164068"/>
    <lineage>
        <taxon>Bacteria</taxon>
        <taxon>Pseudomonadati</taxon>
        <taxon>Pseudomonadota</taxon>
        <taxon>Gammaproteobacteria</taxon>
        <taxon>Alteromonadales</taxon>
        <taxon>Alteromonadaceae</taxon>
        <taxon>Alginatibacterium</taxon>
    </lineage>
</organism>
<dbReference type="InterPro" id="IPR011951">
    <property type="entry name" value="HAD-SF_hydro_IA_YjjG/PynA"/>
</dbReference>
<dbReference type="EMBL" id="RAQO01000004">
    <property type="protein sequence ID" value="RKF20186.1"/>
    <property type="molecule type" value="Genomic_DNA"/>
</dbReference>
<dbReference type="InterPro" id="IPR006439">
    <property type="entry name" value="HAD-SF_hydro_IA"/>
</dbReference>
<dbReference type="SFLD" id="SFLDS00003">
    <property type="entry name" value="Haloacid_Dehalogenase"/>
    <property type="match status" value="1"/>
</dbReference>
<dbReference type="RefSeq" id="WP_120354191.1">
    <property type="nucleotide sequence ID" value="NZ_RAQO01000004.1"/>
</dbReference>
<dbReference type="NCBIfam" id="TIGR01549">
    <property type="entry name" value="HAD-SF-IA-v1"/>
    <property type="match status" value="1"/>
</dbReference>
<evidence type="ECO:0000313" key="1">
    <source>
        <dbReference type="EMBL" id="RKF20186.1"/>
    </source>
</evidence>
<accession>A0A420EI01</accession>
<dbReference type="NCBIfam" id="TIGR02254">
    <property type="entry name" value="YjjG_YfnB"/>
    <property type="match status" value="1"/>
</dbReference>
<dbReference type="Gene3D" id="1.10.150.240">
    <property type="entry name" value="Putative phosphatase, domain 2"/>
    <property type="match status" value="1"/>
</dbReference>
<dbReference type="SFLD" id="SFLDG01129">
    <property type="entry name" value="C1.5:_HAD__Beta-PGM__Phosphata"/>
    <property type="match status" value="1"/>
</dbReference>
<dbReference type="PANTHER" id="PTHR47478:SF1">
    <property type="entry name" value="PYRIMIDINE 5'-NUCLEOTIDASE YJJG"/>
    <property type="match status" value="1"/>
</dbReference>
<protein>
    <submittedName>
        <fullName evidence="1">Noncanonical pyrimidine nucleotidase, YjjG family</fullName>
    </submittedName>
</protein>
<sequence>MPYPHIIFDLDHTLWDFEANAEQVLNQLYNEYLKELNIERSDFMNIYRANNHHLWQQYHEHKITKHELKARRFPDTLTQLGLKLADLDFDIHKLEHHFIERSVEMDAVFPHCHRVLDALAKSSRLHIMTNGFVEAQHRKMKSAKIDHYFEHIFISEEIGANKPSSKIFEFALAALDCTANDCLMVGDNLVADVGGAKDIGMDQVWFNPDSLDKPATIQPSFEIKCLSELLDINH</sequence>
<dbReference type="GO" id="GO:0008253">
    <property type="term" value="F:5'-nucleotidase activity"/>
    <property type="evidence" value="ECO:0007669"/>
    <property type="project" value="InterPro"/>
</dbReference>
<proteinExistence type="predicted"/>
<dbReference type="InterPro" id="IPR023198">
    <property type="entry name" value="PGP-like_dom2"/>
</dbReference>